<sequence length="115" mass="13220">MNMGYVEPSKEDVEAFIIEKKPVFDDINFDPEILMQKIQKDLTWMEVAKERGTSSTALQTELSKYRKRVAELMKEVNAMKLGEELVLLVDGRAVIMQLAEVADLDRIHRGMICMD</sequence>
<name>A0ABX0J7Q5_9BACL</name>
<evidence type="ECO:0000313" key="1">
    <source>
        <dbReference type="EMBL" id="NHN31219.1"/>
    </source>
</evidence>
<accession>A0ABX0J7Q5</accession>
<organism evidence="1 2">
    <name type="scientific">Paenibacillus agricola</name>
    <dbReference type="NCBI Taxonomy" id="2716264"/>
    <lineage>
        <taxon>Bacteria</taxon>
        <taxon>Bacillati</taxon>
        <taxon>Bacillota</taxon>
        <taxon>Bacilli</taxon>
        <taxon>Bacillales</taxon>
        <taxon>Paenibacillaceae</taxon>
        <taxon>Paenibacillus</taxon>
    </lineage>
</organism>
<keyword evidence="2" id="KW-1185">Reference proteome</keyword>
<comment type="caution">
    <text evidence="1">The sequence shown here is derived from an EMBL/GenBank/DDBJ whole genome shotgun (WGS) entry which is preliminary data.</text>
</comment>
<evidence type="ECO:0000313" key="2">
    <source>
        <dbReference type="Proteomes" id="UP001165962"/>
    </source>
</evidence>
<dbReference type="EMBL" id="JAAOIW010000005">
    <property type="protein sequence ID" value="NHN31219.1"/>
    <property type="molecule type" value="Genomic_DNA"/>
</dbReference>
<reference evidence="1" key="1">
    <citation type="submission" date="2020-03" db="EMBL/GenBank/DDBJ databases">
        <title>Draft sequencing of Paenibacilllus sp. S3N08.</title>
        <authorList>
            <person name="Kim D.-U."/>
        </authorList>
    </citation>
    <scope>NUCLEOTIDE SEQUENCE</scope>
    <source>
        <strain evidence="1">S3N08</strain>
    </source>
</reference>
<proteinExistence type="predicted"/>
<gene>
    <name evidence="1" type="ORF">G9U52_15375</name>
</gene>
<protein>
    <submittedName>
        <fullName evidence="1">Uncharacterized protein</fullName>
    </submittedName>
</protein>
<dbReference type="Proteomes" id="UP001165962">
    <property type="component" value="Unassembled WGS sequence"/>
</dbReference>